<dbReference type="Proteomes" id="UP000295087">
    <property type="component" value="Unassembled WGS sequence"/>
</dbReference>
<name>A0A4R6NZT4_NOCIG</name>
<dbReference type="RefSeq" id="WP_067496816.1">
    <property type="nucleotide sequence ID" value="NZ_SNXK01000012.1"/>
</dbReference>
<organism evidence="1 2">
    <name type="scientific">Nocardia ignorata</name>
    <dbReference type="NCBI Taxonomy" id="145285"/>
    <lineage>
        <taxon>Bacteria</taxon>
        <taxon>Bacillati</taxon>
        <taxon>Actinomycetota</taxon>
        <taxon>Actinomycetes</taxon>
        <taxon>Mycobacteriales</taxon>
        <taxon>Nocardiaceae</taxon>
        <taxon>Nocardia</taxon>
    </lineage>
</organism>
<keyword evidence="2" id="KW-1185">Reference proteome</keyword>
<gene>
    <name evidence="1" type="ORF">DFR75_11295</name>
</gene>
<dbReference type="EMBL" id="SNXK01000012">
    <property type="protein sequence ID" value="TDP29827.1"/>
    <property type="molecule type" value="Genomic_DNA"/>
</dbReference>
<proteinExistence type="predicted"/>
<dbReference type="AlphaFoldDB" id="A0A4R6NZT4"/>
<comment type="caution">
    <text evidence="1">The sequence shown here is derived from an EMBL/GenBank/DDBJ whole genome shotgun (WGS) entry which is preliminary data.</text>
</comment>
<protein>
    <submittedName>
        <fullName evidence="1">Uncharacterized protein</fullName>
    </submittedName>
</protein>
<reference evidence="1 2" key="1">
    <citation type="submission" date="2019-03" db="EMBL/GenBank/DDBJ databases">
        <title>Genomic Encyclopedia of Type Strains, Phase IV (KMG-IV): sequencing the most valuable type-strain genomes for metagenomic binning, comparative biology and taxonomic classification.</title>
        <authorList>
            <person name="Goeker M."/>
        </authorList>
    </citation>
    <scope>NUCLEOTIDE SEQUENCE [LARGE SCALE GENOMIC DNA]</scope>
    <source>
        <strain evidence="1 2">DSM 44496</strain>
    </source>
</reference>
<evidence type="ECO:0000313" key="1">
    <source>
        <dbReference type="EMBL" id="TDP29827.1"/>
    </source>
</evidence>
<sequence>MTTKTATLLPEEVAHDENGETLRTITGVYRLDPPLIVRDGIADHVVASTLDTAIMTSLGTHKINETYVWISDSEGMVVDWHELPCSGKNLDHAGAFARAGYTIVTTTVGADA</sequence>
<accession>A0A4R6NZT4</accession>
<evidence type="ECO:0000313" key="2">
    <source>
        <dbReference type="Proteomes" id="UP000295087"/>
    </source>
</evidence>